<organism evidence="2 3">
    <name type="scientific">Microbacterium barkeri</name>
    <dbReference type="NCBI Taxonomy" id="33917"/>
    <lineage>
        <taxon>Bacteria</taxon>
        <taxon>Bacillati</taxon>
        <taxon>Actinomycetota</taxon>
        <taxon>Actinomycetes</taxon>
        <taxon>Micrococcales</taxon>
        <taxon>Microbacteriaceae</taxon>
        <taxon>Microbacterium</taxon>
    </lineage>
</organism>
<accession>A0A9W6LXX2</accession>
<comment type="caution">
    <text evidence="2">The sequence shown here is derived from an EMBL/GenBank/DDBJ whole genome shotgun (WGS) entry which is preliminary data.</text>
</comment>
<dbReference type="EMBL" id="BSEJ01000020">
    <property type="protein sequence ID" value="GLJ62936.1"/>
    <property type="molecule type" value="Genomic_DNA"/>
</dbReference>
<dbReference type="Gene3D" id="3.30.1460.30">
    <property type="entry name" value="YgaC/TfoX-N like chaperone"/>
    <property type="match status" value="1"/>
</dbReference>
<dbReference type="AlphaFoldDB" id="A0A9W6LXX2"/>
<keyword evidence="3" id="KW-1185">Reference proteome</keyword>
<evidence type="ECO:0000313" key="2">
    <source>
        <dbReference type="EMBL" id="GLJ62936.1"/>
    </source>
</evidence>
<feature type="domain" description="TfoX N-terminal" evidence="1">
    <location>
        <begin position="64"/>
        <end position="136"/>
    </location>
</feature>
<sequence length="150" mass="16701">MARPAPSAGLSRPGLRWHAIRRSRSDENLLRSGLAEGYRVRMAYDDELADRIRAFVPADAVEIRMFGGLCWTLRGHMVAGITRDELMIPVGRDGMADALARGAHEMQMGTRTMTGFAGVRSPTDEQLDEWIRESVARTLALPPKEKKAPR</sequence>
<evidence type="ECO:0000313" key="3">
    <source>
        <dbReference type="Proteomes" id="UP001142462"/>
    </source>
</evidence>
<gene>
    <name evidence="2" type="ORF">GCM10017576_30670</name>
</gene>
<reference evidence="2" key="2">
    <citation type="submission" date="2023-01" db="EMBL/GenBank/DDBJ databases">
        <authorList>
            <person name="Sun Q."/>
            <person name="Evtushenko L."/>
        </authorList>
    </citation>
    <scope>NUCLEOTIDE SEQUENCE</scope>
    <source>
        <strain evidence="2">VKM Ac-1020</strain>
    </source>
</reference>
<proteinExistence type="predicted"/>
<name>A0A9W6LXX2_9MICO</name>
<protein>
    <recommendedName>
        <fullName evidence="1">TfoX N-terminal domain-containing protein</fullName>
    </recommendedName>
</protein>
<dbReference type="Proteomes" id="UP001142462">
    <property type="component" value="Unassembled WGS sequence"/>
</dbReference>
<evidence type="ECO:0000259" key="1">
    <source>
        <dbReference type="Pfam" id="PF04993"/>
    </source>
</evidence>
<dbReference type="Pfam" id="PF04993">
    <property type="entry name" value="TfoX_N"/>
    <property type="match status" value="1"/>
</dbReference>
<reference evidence="2" key="1">
    <citation type="journal article" date="2014" name="Int. J. Syst. Evol. Microbiol.">
        <title>Complete genome sequence of Corynebacterium casei LMG S-19264T (=DSM 44701T), isolated from a smear-ripened cheese.</title>
        <authorList>
            <consortium name="US DOE Joint Genome Institute (JGI-PGF)"/>
            <person name="Walter F."/>
            <person name="Albersmeier A."/>
            <person name="Kalinowski J."/>
            <person name="Ruckert C."/>
        </authorList>
    </citation>
    <scope>NUCLEOTIDE SEQUENCE</scope>
    <source>
        <strain evidence="2">VKM Ac-1020</strain>
    </source>
</reference>
<dbReference type="SUPFAM" id="SSF159894">
    <property type="entry name" value="YgaC/TfoX-N like"/>
    <property type="match status" value="1"/>
</dbReference>
<dbReference type="InterPro" id="IPR007076">
    <property type="entry name" value="TfoX_N"/>
</dbReference>